<dbReference type="EMBL" id="WHWB01034779">
    <property type="protein sequence ID" value="KAJ7404309.1"/>
    <property type="molecule type" value="Genomic_DNA"/>
</dbReference>
<organism evidence="1 2">
    <name type="scientific">Willisornis vidua</name>
    <name type="common">Xingu scale-backed antbird</name>
    <dbReference type="NCBI Taxonomy" id="1566151"/>
    <lineage>
        <taxon>Eukaryota</taxon>
        <taxon>Metazoa</taxon>
        <taxon>Chordata</taxon>
        <taxon>Craniata</taxon>
        <taxon>Vertebrata</taxon>
        <taxon>Euteleostomi</taxon>
        <taxon>Archelosauria</taxon>
        <taxon>Archosauria</taxon>
        <taxon>Dinosauria</taxon>
        <taxon>Saurischia</taxon>
        <taxon>Theropoda</taxon>
        <taxon>Coelurosauria</taxon>
        <taxon>Aves</taxon>
        <taxon>Neognathae</taxon>
        <taxon>Neoaves</taxon>
        <taxon>Telluraves</taxon>
        <taxon>Australaves</taxon>
        <taxon>Passeriformes</taxon>
        <taxon>Thamnophilidae</taxon>
        <taxon>Willisornis</taxon>
    </lineage>
</organism>
<comment type="caution">
    <text evidence="1">The sequence shown here is derived from an EMBL/GenBank/DDBJ whole genome shotgun (WGS) entry which is preliminary data.</text>
</comment>
<reference evidence="1" key="1">
    <citation type="submission" date="2019-10" db="EMBL/GenBank/DDBJ databases">
        <authorList>
            <person name="Soares A.E.R."/>
            <person name="Aleixo A."/>
            <person name="Schneider P."/>
            <person name="Miyaki C.Y."/>
            <person name="Schneider M.P."/>
            <person name="Mello C."/>
            <person name="Vasconcelos A.T.R."/>
        </authorList>
    </citation>
    <scope>NUCLEOTIDE SEQUENCE</scope>
    <source>
        <tissue evidence="1">Muscle</tissue>
    </source>
</reference>
<dbReference type="Proteomes" id="UP001145742">
    <property type="component" value="Unassembled WGS sequence"/>
</dbReference>
<evidence type="ECO:0000313" key="2">
    <source>
        <dbReference type="Proteomes" id="UP001145742"/>
    </source>
</evidence>
<name>A0ABQ9CQH3_9PASS</name>
<evidence type="ECO:0000313" key="1">
    <source>
        <dbReference type="EMBL" id="KAJ7404309.1"/>
    </source>
</evidence>
<protein>
    <submittedName>
        <fullName evidence="1">Uncharacterized protein</fullName>
    </submittedName>
</protein>
<sequence length="131" mass="15098">MELLEQVQKRAMKLIRGLEDFHYEDTQEFGANQLEKRRLHGDLTAISERDLQGGGHFIRNCSDGTRGNEYKLKEGKFRLDTGKTFFTVRVVRYWNMLSREVMDVLTLAVFEARLDKALSLPMAVGLGLDDM</sequence>
<gene>
    <name evidence="1" type="ORF">WISP_146131</name>
</gene>
<proteinExistence type="predicted"/>
<accession>A0ABQ9CQH3</accession>
<keyword evidence="2" id="KW-1185">Reference proteome</keyword>